<keyword evidence="2" id="KW-1185">Reference proteome</keyword>
<protein>
    <submittedName>
        <fullName evidence="1">Uncharacterized protein</fullName>
    </submittedName>
</protein>
<evidence type="ECO:0000313" key="2">
    <source>
        <dbReference type="Proteomes" id="UP000295662"/>
    </source>
</evidence>
<name>A0A4R7RKJ2_9BACT</name>
<proteinExistence type="predicted"/>
<sequence>MEQIGQLLEMSYWLSKRRIETRVRAERGCLHRPYTSFGLIRCPACREMYLVEYEFERLYSRRGLRKTAVRLGQFWVQGCLACGHMDTSDGCRSWDVGLEEVRASWWRWGLPARLRLNRKKRAHLQGKIEAHAIREKSHSKACDACFNGLFRDALGNMA</sequence>
<dbReference type="EMBL" id="SOCA01000015">
    <property type="protein sequence ID" value="TDU63163.1"/>
    <property type="molecule type" value="Genomic_DNA"/>
</dbReference>
<gene>
    <name evidence="1" type="ORF">EI77_04484</name>
</gene>
<comment type="caution">
    <text evidence="1">The sequence shown here is derived from an EMBL/GenBank/DDBJ whole genome shotgun (WGS) entry which is preliminary data.</text>
</comment>
<dbReference type="Proteomes" id="UP000295662">
    <property type="component" value="Unassembled WGS sequence"/>
</dbReference>
<accession>A0A4R7RKJ2</accession>
<dbReference type="AlphaFoldDB" id="A0A4R7RKJ2"/>
<reference evidence="1 2" key="1">
    <citation type="submission" date="2019-03" db="EMBL/GenBank/DDBJ databases">
        <title>Genomic Encyclopedia of Archaeal and Bacterial Type Strains, Phase II (KMG-II): from individual species to whole genera.</title>
        <authorList>
            <person name="Goeker M."/>
        </authorList>
    </citation>
    <scope>NUCLEOTIDE SEQUENCE [LARGE SCALE GENOMIC DNA]</scope>
    <source>
        <strain evidence="1 2">ATCC 25309</strain>
    </source>
</reference>
<organism evidence="1 2">
    <name type="scientific">Prosthecobacter fusiformis</name>
    <dbReference type="NCBI Taxonomy" id="48464"/>
    <lineage>
        <taxon>Bacteria</taxon>
        <taxon>Pseudomonadati</taxon>
        <taxon>Verrucomicrobiota</taxon>
        <taxon>Verrucomicrobiia</taxon>
        <taxon>Verrucomicrobiales</taxon>
        <taxon>Verrucomicrobiaceae</taxon>
        <taxon>Prosthecobacter</taxon>
    </lineage>
</organism>
<evidence type="ECO:0000313" key="1">
    <source>
        <dbReference type="EMBL" id="TDU63163.1"/>
    </source>
</evidence>